<dbReference type="GO" id="GO:0005524">
    <property type="term" value="F:ATP binding"/>
    <property type="evidence" value="ECO:0007669"/>
    <property type="project" value="InterPro"/>
</dbReference>
<evidence type="ECO:0000313" key="5">
    <source>
        <dbReference type="Proteomes" id="UP000823399"/>
    </source>
</evidence>
<name>A0A9P7JU94_9AGAM</name>
<dbReference type="GeneID" id="64693633"/>
<keyword evidence="5" id="KW-1185">Reference proteome</keyword>
<evidence type="ECO:0000313" key="4">
    <source>
        <dbReference type="EMBL" id="KAG2108174.1"/>
    </source>
</evidence>
<keyword evidence="2" id="KW-0067">ATP-binding</keyword>
<gene>
    <name evidence="4" type="ORF">F5147DRAFT_577082</name>
</gene>
<evidence type="ECO:0000256" key="1">
    <source>
        <dbReference type="ARBA" id="ARBA00022741"/>
    </source>
</evidence>
<dbReference type="Pfam" id="PF00176">
    <property type="entry name" value="SNF2-rel_dom"/>
    <property type="match status" value="1"/>
</dbReference>
<evidence type="ECO:0000256" key="2">
    <source>
        <dbReference type="ARBA" id="ARBA00022840"/>
    </source>
</evidence>
<comment type="caution">
    <text evidence="4">The sequence shown here is derived from an EMBL/GenBank/DDBJ whole genome shotgun (WGS) entry which is preliminary data.</text>
</comment>
<dbReference type="OrthoDB" id="3270319at2759"/>
<dbReference type="EMBL" id="JABBWM010000028">
    <property type="protein sequence ID" value="KAG2108174.1"/>
    <property type="molecule type" value="Genomic_DNA"/>
</dbReference>
<evidence type="ECO:0000259" key="3">
    <source>
        <dbReference type="Pfam" id="PF00176"/>
    </source>
</evidence>
<dbReference type="RefSeq" id="XP_041292693.1">
    <property type="nucleotide sequence ID" value="XM_041431374.1"/>
</dbReference>
<organism evidence="4 5">
    <name type="scientific">Suillus discolor</name>
    <dbReference type="NCBI Taxonomy" id="1912936"/>
    <lineage>
        <taxon>Eukaryota</taxon>
        <taxon>Fungi</taxon>
        <taxon>Dikarya</taxon>
        <taxon>Basidiomycota</taxon>
        <taxon>Agaricomycotina</taxon>
        <taxon>Agaricomycetes</taxon>
        <taxon>Agaricomycetidae</taxon>
        <taxon>Boletales</taxon>
        <taxon>Suillineae</taxon>
        <taxon>Suillaceae</taxon>
        <taxon>Suillus</taxon>
    </lineage>
</organism>
<feature type="non-terminal residue" evidence="4">
    <location>
        <position position="1"/>
    </location>
</feature>
<dbReference type="InterPro" id="IPR000330">
    <property type="entry name" value="SNF2_N"/>
</dbReference>
<keyword evidence="1" id="KW-0547">Nucleotide-binding</keyword>
<accession>A0A9P7JU94</accession>
<reference evidence="4" key="1">
    <citation type="journal article" date="2020" name="New Phytol.">
        <title>Comparative genomics reveals dynamic genome evolution in host specialist ectomycorrhizal fungi.</title>
        <authorList>
            <person name="Lofgren L.A."/>
            <person name="Nguyen N.H."/>
            <person name="Vilgalys R."/>
            <person name="Ruytinx J."/>
            <person name="Liao H.L."/>
            <person name="Branco S."/>
            <person name="Kuo A."/>
            <person name="LaButti K."/>
            <person name="Lipzen A."/>
            <person name="Andreopoulos W."/>
            <person name="Pangilinan J."/>
            <person name="Riley R."/>
            <person name="Hundley H."/>
            <person name="Na H."/>
            <person name="Barry K."/>
            <person name="Grigoriev I.V."/>
            <person name="Stajich J.E."/>
            <person name="Kennedy P.G."/>
        </authorList>
    </citation>
    <scope>NUCLEOTIDE SEQUENCE</scope>
    <source>
        <strain evidence="4">FC423</strain>
    </source>
</reference>
<dbReference type="Proteomes" id="UP000823399">
    <property type="component" value="Unassembled WGS sequence"/>
</dbReference>
<feature type="domain" description="SNF2 N-terminal" evidence="3">
    <location>
        <begin position="19"/>
        <end position="104"/>
    </location>
</feature>
<protein>
    <recommendedName>
        <fullName evidence="3">SNF2 N-terminal domain-containing protein</fullName>
    </recommendedName>
</protein>
<dbReference type="AlphaFoldDB" id="A0A9P7JU94"/>
<sequence>HQLVSILRLVDTALDNELVMLMDEVGVGKTMHAVGLITCLGHYREHYRKHTSSLEKLVCNMVVMTAVYTNSYLQPSDSARRLISDLPTVIMRSPNLYHQWMSEI</sequence>
<proteinExistence type="predicted"/>